<dbReference type="Gene3D" id="2.180.10.10">
    <property type="entry name" value="RHS repeat-associated core"/>
    <property type="match status" value="3"/>
</dbReference>
<evidence type="ECO:0000313" key="6">
    <source>
        <dbReference type="Proteomes" id="UP000662873"/>
    </source>
</evidence>
<evidence type="ECO:0000313" key="5">
    <source>
        <dbReference type="EMBL" id="BBO24349.1"/>
    </source>
</evidence>
<reference evidence="5" key="1">
    <citation type="journal article" name="DNA Res.">
        <title>The physiological potential of anammox bacteria as revealed by their core genome structure.</title>
        <authorList>
            <person name="Okubo T."/>
            <person name="Toyoda A."/>
            <person name="Fukuhara K."/>
            <person name="Uchiyama I."/>
            <person name="Harigaya Y."/>
            <person name="Kuroiwa M."/>
            <person name="Suzuki T."/>
            <person name="Murakami Y."/>
            <person name="Suwa Y."/>
            <person name="Takami H."/>
        </authorList>
    </citation>
    <scope>NUCLEOTIDE SEQUENCE</scope>
    <source>
        <strain evidence="5">317325-2</strain>
    </source>
</reference>
<dbReference type="KEGG" id="npy:NPRO_19440"/>
<dbReference type="InterPro" id="IPR056823">
    <property type="entry name" value="TEN-like_YD-shell"/>
</dbReference>
<dbReference type="InterPro" id="IPR006530">
    <property type="entry name" value="YD"/>
</dbReference>
<dbReference type="Pfam" id="PF20148">
    <property type="entry name" value="DUF6531"/>
    <property type="match status" value="1"/>
</dbReference>
<gene>
    <name evidence="5" type="ORF">NPRO_19440</name>
</gene>
<feature type="domain" description="DUF6531" evidence="3">
    <location>
        <begin position="129"/>
        <end position="202"/>
    </location>
</feature>
<dbReference type="NCBIfam" id="TIGR03696">
    <property type="entry name" value="Rhs_assc_core"/>
    <property type="match status" value="1"/>
</dbReference>
<dbReference type="PANTHER" id="PTHR32305:SF15">
    <property type="entry name" value="PROTEIN RHSA-RELATED"/>
    <property type="match status" value="1"/>
</dbReference>
<dbReference type="EMBL" id="AP021858">
    <property type="protein sequence ID" value="BBO24349.1"/>
    <property type="molecule type" value="Genomic_DNA"/>
</dbReference>
<evidence type="ECO:0000256" key="2">
    <source>
        <dbReference type="SAM" id="SignalP"/>
    </source>
</evidence>
<evidence type="ECO:0000259" key="3">
    <source>
        <dbReference type="Pfam" id="PF20148"/>
    </source>
</evidence>
<organism evidence="5 6">
    <name type="scientific">Candidatus Nitrosymbiomonas proteolyticus</name>
    <dbReference type="NCBI Taxonomy" id="2608984"/>
    <lineage>
        <taxon>Bacteria</taxon>
        <taxon>Bacillati</taxon>
        <taxon>Armatimonadota</taxon>
        <taxon>Armatimonadota incertae sedis</taxon>
        <taxon>Candidatus Nitrosymbiomonas</taxon>
    </lineage>
</organism>
<dbReference type="InterPro" id="IPR045351">
    <property type="entry name" value="DUF6531"/>
</dbReference>
<keyword evidence="1" id="KW-0677">Repeat</keyword>
<feature type="chain" id="PRO_5035167432" evidence="2">
    <location>
        <begin position="30"/>
        <end position="1288"/>
    </location>
</feature>
<feature type="signal peptide" evidence="2">
    <location>
        <begin position="1"/>
        <end position="29"/>
    </location>
</feature>
<protein>
    <submittedName>
        <fullName evidence="5">Uncharacterized protein</fullName>
    </submittedName>
</protein>
<feature type="domain" description="Teneurin-like YD-shell" evidence="4">
    <location>
        <begin position="919"/>
        <end position="983"/>
    </location>
</feature>
<dbReference type="Proteomes" id="UP000662873">
    <property type="component" value="Chromosome"/>
</dbReference>
<sequence length="1288" mass="141263">MRGRARKGVFGRLVSITLVLSLAYSSGSAGFNGALLAAADFAQRAFQGRVGPFTDRPLPAYRGVNPSRDPATRGGLWNARTKAAAAQSRMARLLASTSGALPPPTHTLACEEAPGAGLPWEGQVNSPGGQVNSGNGNKLTRVPLVSWEDRGGMAVDFTLFHNSQSDYNDELGHGWTWTYDIYIYESMGTAIVHWGDGTAIPFSQSMGGGGGEVWDLSKLFASLAFPSAAFDTDYDPPAGIYDKLVKHTDGTWTLTQKDQTEYRFNGDGFCQEIEDRNGNTVTLTLNQYNYVTEVTGPSGRSLTISLDQNNNFTSVEDPLGRVWTFDLNSQTDELDAVEWPDLDQTTYTDAFEYDASHRITTHTDRRGKEWDYSYNSDGSLASATNPLSHTTGYTYTASATTITLPGSQTIVHNYSSGKLVSITDQASFSESYSYNGSNQVTGKTDRRGESWSYTYDSRGNVLTVTNPLSKTWTFTYSTANDLLTAEDPLENLTAYDYDAYGNLETVTDPLERAVQTNTYDSYGQVLSTTNGEEETTTLEYDTSGNLTDITDPEDGLTEIAYNGLGWVTGVTDPNGITESFAYDEWGRLSVITHDDEEEVLRSYNEVGRITSVTNERGKVTSYAYDDAGRLTQVTNAEEESETYAYNSNGWLTSVTNGRGKTRNYAYTARGEVYTLTLADSSVETWSYNGNGQVSAYTNPLSQTVSYAYDDAGRMTGVDYPTGTDTAFSYDFAGRRAQMTDATGTTNWTYDAASQLTLLETPEGEIAYAYDGAGRRTSMDVDGVGATTYTYDDAGRLVSLENPFEEVTAFAYDAGGRETQRTFDSGAYTVTGYDVRNRVTSIAHKTSAHSTISSESYEYDAAGNLVEKTVNSVTTEYAYDDIDQLVSEVRNGYSASYTYDANGNRTSKTLNGTTQSYVVDDADKLTSITQGGNTVKSFTYDAAGRTTAVTVGNDTTTLAYDYESRITQITYPSQSTNTFAYNGLDTRVSKVDSTGTRTYLRDGAYVTDPVLSDGEAVYTPGISERRSSVTKFYHHDRLGTIERLTDTNQSTTDTRQYDAFGLLTNSSGSTPTPFGFAGAWGYQEDPDSGLKLLGHRYYDSSTGRFLTRDPVKDGRNWYGYCENNPGMAVDSDGLHTLVFNGKKLKWFDDNGKLVDITDGVSGVPGSRREDQVTKDRGPIPEGEYYLDPDEDRYTTSKYNVFGRLFGMGEVLDPVAWGDRIIPIHPGKNTDTFGRKGMFLHGGDNKGSIGCIDIGHADKEWIDRIGKHEGRVKLIVDYSQWTGETPSGKW</sequence>
<dbReference type="NCBIfam" id="TIGR01643">
    <property type="entry name" value="YD_repeat_2x"/>
    <property type="match status" value="13"/>
</dbReference>
<dbReference type="InterPro" id="IPR022385">
    <property type="entry name" value="Rhs_assc_core"/>
</dbReference>
<accession>A0A809RA74</accession>
<proteinExistence type="predicted"/>
<dbReference type="InterPro" id="IPR031325">
    <property type="entry name" value="RHS_repeat"/>
</dbReference>
<dbReference type="PANTHER" id="PTHR32305">
    <property type="match status" value="1"/>
</dbReference>
<keyword evidence="2" id="KW-0732">Signal</keyword>
<dbReference type="Pfam" id="PF25023">
    <property type="entry name" value="TEN_YD-shell"/>
    <property type="match status" value="2"/>
</dbReference>
<evidence type="ECO:0000256" key="1">
    <source>
        <dbReference type="ARBA" id="ARBA00022737"/>
    </source>
</evidence>
<dbReference type="Pfam" id="PF05593">
    <property type="entry name" value="RHS_repeat"/>
    <property type="match status" value="5"/>
</dbReference>
<dbReference type="InterPro" id="IPR050708">
    <property type="entry name" value="T6SS_VgrG/RHS"/>
</dbReference>
<evidence type="ECO:0000259" key="4">
    <source>
        <dbReference type="Pfam" id="PF25023"/>
    </source>
</evidence>
<feature type="domain" description="Teneurin-like YD-shell" evidence="4">
    <location>
        <begin position="579"/>
        <end position="701"/>
    </location>
</feature>
<name>A0A809RA74_9BACT</name>